<dbReference type="Pfam" id="PF00360">
    <property type="entry name" value="PHY"/>
    <property type="match status" value="1"/>
</dbReference>
<keyword evidence="5" id="KW-0597">Phosphoprotein</keyword>
<dbReference type="Gene3D" id="1.10.287.130">
    <property type="match status" value="1"/>
</dbReference>
<dbReference type="PANTHER" id="PTHR43304:SF1">
    <property type="entry name" value="PAC DOMAIN-CONTAINING PROTEIN"/>
    <property type="match status" value="1"/>
</dbReference>
<comment type="similarity">
    <text evidence="2">In the N-terminal section; belongs to the phytochrome family.</text>
</comment>
<keyword evidence="9" id="KW-0157">Chromophore</keyword>
<comment type="caution">
    <text evidence="13">The sequence shown here is derived from an EMBL/GenBank/DDBJ whole genome shotgun (WGS) entry which is preliminary data.</text>
</comment>
<dbReference type="Pfam" id="PF02518">
    <property type="entry name" value="HATPase_c"/>
    <property type="match status" value="1"/>
</dbReference>
<keyword evidence="7" id="KW-0808">Transferase</keyword>
<dbReference type="SUPFAM" id="SSF47384">
    <property type="entry name" value="Homodimeric domain of signal transducing histidine kinase"/>
    <property type="match status" value="1"/>
</dbReference>
<dbReference type="GO" id="GO:0000155">
    <property type="term" value="F:phosphorelay sensor kinase activity"/>
    <property type="evidence" value="ECO:0007669"/>
    <property type="project" value="InterPro"/>
</dbReference>
<dbReference type="InterPro" id="IPR016132">
    <property type="entry name" value="Phyto_chromo_attachment"/>
</dbReference>
<evidence type="ECO:0000313" key="13">
    <source>
        <dbReference type="EMBL" id="MEG3437843.1"/>
    </source>
</evidence>
<dbReference type="InterPro" id="IPR003661">
    <property type="entry name" value="HisK_dim/P_dom"/>
</dbReference>
<gene>
    <name evidence="13" type="ORF">V0288_12010</name>
</gene>
<dbReference type="InterPro" id="IPR005467">
    <property type="entry name" value="His_kinase_dom"/>
</dbReference>
<keyword evidence="14" id="KW-1185">Reference proteome</keyword>
<dbReference type="EC" id="2.7.13.3" evidence="3"/>
<evidence type="ECO:0000313" key="14">
    <source>
        <dbReference type="Proteomes" id="UP001328733"/>
    </source>
</evidence>
<dbReference type="GO" id="GO:0009881">
    <property type="term" value="F:photoreceptor activity"/>
    <property type="evidence" value="ECO:0007669"/>
    <property type="project" value="UniProtKB-KW"/>
</dbReference>
<dbReference type="InterPro" id="IPR036097">
    <property type="entry name" value="HisK_dim/P_sf"/>
</dbReference>
<feature type="domain" description="Histidine kinase" evidence="12">
    <location>
        <begin position="541"/>
        <end position="754"/>
    </location>
</feature>
<dbReference type="GO" id="GO:0009584">
    <property type="term" value="P:detection of visible light"/>
    <property type="evidence" value="ECO:0007669"/>
    <property type="project" value="InterPro"/>
</dbReference>
<keyword evidence="13" id="KW-0547">Nucleotide-binding</keyword>
<dbReference type="RefSeq" id="WP_332865322.1">
    <property type="nucleotide sequence ID" value="NZ_JBAFSM010000020.1"/>
</dbReference>
<evidence type="ECO:0000256" key="1">
    <source>
        <dbReference type="ARBA" id="ARBA00000085"/>
    </source>
</evidence>
<dbReference type="InterPro" id="IPR013654">
    <property type="entry name" value="PAS_2"/>
</dbReference>
<dbReference type="InterPro" id="IPR001294">
    <property type="entry name" value="Phytochrome"/>
</dbReference>
<dbReference type="InterPro" id="IPR003594">
    <property type="entry name" value="HATPase_dom"/>
</dbReference>
<dbReference type="SMART" id="SM00388">
    <property type="entry name" value="HisKA"/>
    <property type="match status" value="1"/>
</dbReference>
<evidence type="ECO:0000256" key="9">
    <source>
        <dbReference type="ARBA" id="ARBA00022991"/>
    </source>
</evidence>
<keyword evidence="6" id="KW-0716">Sensory transduction</keyword>
<evidence type="ECO:0000259" key="12">
    <source>
        <dbReference type="PROSITE" id="PS50109"/>
    </source>
</evidence>
<evidence type="ECO:0000256" key="4">
    <source>
        <dbReference type="ARBA" id="ARBA00022543"/>
    </source>
</evidence>
<dbReference type="Proteomes" id="UP001328733">
    <property type="component" value="Unassembled WGS sequence"/>
</dbReference>
<dbReference type="PROSITE" id="PS50109">
    <property type="entry name" value="HIS_KIN"/>
    <property type="match status" value="1"/>
</dbReference>
<dbReference type="PANTHER" id="PTHR43304">
    <property type="entry name" value="PHYTOCHROME-LIKE PROTEIN CPH1"/>
    <property type="match status" value="1"/>
</dbReference>
<dbReference type="Pfam" id="PF00512">
    <property type="entry name" value="HisKA"/>
    <property type="match status" value="1"/>
</dbReference>
<comment type="catalytic activity">
    <reaction evidence="1">
        <text>ATP + protein L-histidine = ADP + protein N-phospho-L-histidine.</text>
        <dbReference type="EC" id="2.7.13.3"/>
    </reaction>
</comment>
<evidence type="ECO:0000256" key="10">
    <source>
        <dbReference type="ARBA" id="ARBA00023170"/>
    </source>
</evidence>
<evidence type="ECO:0000256" key="5">
    <source>
        <dbReference type="ARBA" id="ARBA00022553"/>
    </source>
</evidence>
<dbReference type="EMBL" id="JBAFSM010000020">
    <property type="protein sequence ID" value="MEG3437843.1"/>
    <property type="molecule type" value="Genomic_DNA"/>
</dbReference>
<dbReference type="InterPro" id="IPR029016">
    <property type="entry name" value="GAF-like_dom_sf"/>
</dbReference>
<keyword evidence="13" id="KW-0067">ATP-binding</keyword>
<evidence type="ECO:0000256" key="8">
    <source>
        <dbReference type="ARBA" id="ARBA00022777"/>
    </source>
</evidence>
<dbReference type="InterPro" id="IPR036890">
    <property type="entry name" value="HATPase_C_sf"/>
</dbReference>
<dbReference type="InterPro" id="IPR013515">
    <property type="entry name" value="Phytochrome_cen-reg"/>
</dbReference>
<dbReference type="Gene3D" id="3.30.565.10">
    <property type="entry name" value="Histidine kinase-like ATPase, C-terminal domain"/>
    <property type="match status" value="1"/>
</dbReference>
<dbReference type="PRINTS" id="PR01033">
    <property type="entry name" value="PHYTOCHROME"/>
</dbReference>
<evidence type="ECO:0000256" key="6">
    <source>
        <dbReference type="ARBA" id="ARBA00022606"/>
    </source>
</evidence>
<dbReference type="GO" id="GO:0006355">
    <property type="term" value="P:regulation of DNA-templated transcription"/>
    <property type="evidence" value="ECO:0007669"/>
    <property type="project" value="InterPro"/>
</dbReference>
<feature type="domain" description="Phytochrome chromophore attachment site" evidence="11">
    <location>
        <begin position="158"/>
        <end position="316"/>
    </location>
</feature>
<evidence type="ECO:0000259" key="11">
    <source>
        <dbReference type="PROSITE" id="PS50046"/>
    </source>
</evidence>
<name>A0AAW9QWD9_9CHRO</name>
<dbReference type="GO" id="GO:0005524">
    <property type="term" value="F:ATP binding"/>
    <property type="evidence" value="ECO:0007669"/>
    <property type="project" value="UniProtKB-KW"/>
</dbReference>
<accession>A0AAW9QWD9</accession>
<evidence type="ECO:0000256" key="3">
    <source>
        <dbReference type="ARBA" id="ARBA00012438"/>
    </source>
</evidence>
<proteinExistence type="inferred from homology"/>
<dbReference type="InterPro" id="IPR003018">
    <property type="entry name" value="GAF"/>
</dbReference>
<dbReference type="InterPro" id="IPR043150">
    <property type="entry name" value="Phytochrome_PHY_sf"/>
</dbReference>
<evidence type="ECO:0000256" key="7">
    <source>
        <dbReference type="ARBA" id="ARBA00022679"/>
    </source>
</evidence>
<dbReference type="AlphaFoldDB" id="A0AAW9QWD9"/>
<dbReference type="InterPro" id="IPR052162">
    <property type="entry name" value="Sensor_kinase/Photoreceptor"/>
</dbReference>
<dbReference type="Gene3D" id="3.30.450.40">
    <property type="match status" value="1"/>
</dbReference>
<dbReference type="Pfam" id="PF08446">
    <property type="entry name" value="PAS_2"/>
    <property type="match status" value="1"/>
</dbReference>
<keyword evidence="8" id="KW-0418">Kinase</keyword>
<dbReference type="InterPro" id="IPR035965">
    <property type="entry name" value="PAS-like_dom_sf"/>
</dbReference>
<protein>
    <recommendedName>
        <fullName evidence="3">histidine kinase</fullName>
        <ecNumber evidence="3">2.7.13.3</ecNumber>
    </recommendedName>
</protein>
<dbReference type="SUPFAM" id="SSF55785">
    <property type="entry name" value="PYP-like sensor domain (PAS domain)"/>
    <property type="match status" value="1"/>
</dbReference>
<dbReference type="FunFam" id="3.30.565.10:FF:000006">
    <property type="entry name" value="Sensor histidine kinase WalK"/>
    <property type="match status" value="1"/>
</dbReference>
<keyword evidence="10" id="KW-0675">Receptor</keyword>
<dbReference type="PROSITE" id="PS50046">
    <property type="entry name" value="PHYTOCHROME_2"/>
    <property type="match status" value="1"/>
</dbReference>
<organism evidence="13 14">
    <name type="scientific">Pannus brasiliensis CCIBt3594</name>
    <dbReference type="NCBI Taxonomy" id="1427578"/>
    <lineage>
        <taxon>Bacteria</taxon>
        <taxon>Bacillati</taxon>
        <taxon>Cyanobacteriota</taxon>
        <taxon>Cyanophyceae</taxon>
        <taxon>Oscillatoriophycideae</taxon>
        <taxon>Chroococcales</taxon>
        <taxon>Microcystaceae</taxon>
        <taxon>Pannus</taxon>
    </lineage>
</organism>
<dbReference type="CDD" id="cd16921">
    <property type="entry name" value="HATPase_FilI-like"/>
    <property type="match status" value="1"/>
</dbReference>
<evidence type="ECO:0000256" key="2">
    <source>
        <dbReference type="ARBA" id="ARBA00006402"/>
    </source>
</evidence>
<dbReference type="SMART" id="SM00387">
    <property type="entry name" value="HATPase_c"/>
    <property type="match status" value="1"/>
</dbReference>
<dbReference type="Gene3D" id="3.30.450.20">
    <property type="entry name" value="PAS domain"/>
    <property type="match status" value="1"/>
</dbReference>
<reference evidence="13 14" key="1">
    <citation type="submission" date="2024-01" db="EMBL/GenBank/DDBJ databases">
        <title>Genomic insights into the taxonomy and metabolism of the cyanobacterium Pannus brasiliensis CCIBt3594.</title>
        <authorList>
            <person name="Machado M."/>
            <person name="Botero N.B."/>
            <person name="Andreote A.P.D."/>
            <person name="Feitosa A.M.T."/>
            <person name="Popin R."/>
            <person name="Sivonen K."/>
            <person name="Fiore M.F."/>
        </authorList>
    </citation>
    <scope>NUCLEOTIDE SEQUENCE [LARGE SCALE GENOMIC DNA]</scope>
    <source>
        <strain evidence="13 14">CCIBt3594</strain>
    </source>
</reference>
<dbReference type="SUPFAM" id="SSF55781">
    <property type="entry name" value="GAF domain-like"/>
    <property type="match status" value="2"/>
</dbReference>
<dbReference type="CDD" id="cd00082">
    <property type="entry name" value="HisKA"/>
    <property type="match status" value="1"/>
</dbReference>
<sequence length="774" mass="87552">MEALHETLAPSAGVKGAAAAIEREPIHLYNRIQPHGILFVLGEPDLQVLQASENTRSILKISPRDLIGKTLEEIFDPVQIDPLKEAIENNDFDALNPSKLWARIDGDEFAVFDAIFHRGADYLLILELEPAISYENIPFLSFYHLAKTSIDKLEATRSLKDFCNIIVREVRKMTGFDRVMLYRFDEEDNGDVIAEDKIDELEPYLGLRYPASDIPFPARRLLSSNWIRQIPDATAEAIDLFPNVNPITKQSIDLTLSSLRAASPCHLEYLHNMGVGASLTISLIENKRLWGIIACHHRTPKFVSYELRKACEFLGRVVFSEISAREETEDYDYRVKLTFIQSLLVDFMTREENFIDGLINHQPNLLDLTGATGAALCLGGNYTLIGQTPDEEELSYLIGWLEKNVHEEIFYTNSLPRLYADAGKYKDIASGLLAIPIAKRNYVLWFRPEVIQTVNWGGDPGKAIETVRVDGEIRLGPRKSFELWKETVRLKSLPWKAVEINAALELRKAIVNIILKQADELARLARDLELSNAELKKFAYVASHDLQEPLNQVANYVQLLELRYRSALDEDALEFITFAVEGVSLMQTLIDDVLAYSKVDLQAAEFTTIDANEALEKALANLRGRIAENHAAITVDPLPIVMADKTQLMQLFQNLIGNAIKFRGRETPVIHISARREDEEWLFSVSDNGIGIDSRFFERIFIIFQRLHTRDEYPGTGMGLAICKKIIECHRGRIWVESEVGKGATFYFTIPLGGSDRERRRGRSAQNYLVGGGQ</sequence>
<dbReference type="SUPFAM" id="SSF55874">
    <property type="entry name" value="ATPase domain of HSP90 chaperone/DNA topoisomerase II/histidine kinase"/>
    <property type="match status" value="1"/>
</dbReference>
<dbReference type="SMART" id="SM00065">
    <property type="entry name" value="GAF"/>
    <property type="match status" value="1"/>
</dbReference>
<keyword evidence="4" id="KW-0600">Photoreceptor protein</keyword>
<dbReference type="Gene3D" id="3.30.450.270">
    <property type="match status" value="1"/>
</dbReference>
<dbReference type="Pfam" id="PF01590">
    <property type="entry name" value="GAF"/>
    <property type="match status" value="1"/>
</dbReference>